<keyword evidence="2 5" id="KW-0732">Signal</keyword>
<dbReference type="Gene3D" id="3.30.1370.120">
    <property type="match status" value="1"/>
</dbReference>
<dbReference type="GO" id="GO:0009306">
    <property type="term" value="P:protein secretion"/>
    <property type="evidence" value="ECO:0007669"/>
    <property type="project" value="InterPro"/>
</dbReference>
<evidence type="ECO:0000256" key="5">
    <source>
        <dbReference type="SAM" id="SignalP"/>
    </source>
</evidence>
<dbReference type="InterPro" id="IPR050810">
    <property type="entry name" value="Bact_Secretion_Sys_Channel"/>
</dbReference>
<evidence type="ECO:0000259" key="6">
    <source>
        <dbReference type="Pfam" id="PF00263"/>
    </source>
</evidence>
<dbReference type="PRINTS" id="PR00811">
    <property type="entry name" value="BCTERIALGSPD"/>
</dbReference>
<evidence type="ECO:0000256" key="3">
    <source>
        <dbReference type="ARBA" id="ARBA00023136"/>
    </source>
</evidence>
<dbReference type="EMBL" id="CP001681">
    <property type="protein sequence ID" value="ACU03321.1"/>
    <property type="molecule type" value="Genomic_DNA"/>
</dbReference>
<dbReference type="PANTHER" id="PTHR30332:SF24">
    <property type="entry name" value="SECRETIN GSPD-RELATED"/>
    <property type="match status" value="1"/>
</dbReference>
<dbReference type="STRING" id="485917.Phep_1103"/>
<dbReference type="HOGENOM" id="CLU_429536_0_0_10"/>
<dbReference type="InterPro" id="IPR038591">
    <property type="entry name" value="NolW-like_sf"/>
</dbReference>
<keyword evidence="3" id="KW-0472">Membrane</keyword>
<dbReference type="Gene3D" id="3.30.1370.130">
    <property type="match status" value="1"/>
</dbReference>
<feature type="chain" id="PRO_5002974551" evidence="5">
    <location>
        <begin position="24"/>
        <end position="655"/>
    </location>
</feature>
<accession>C6Y3P2</accession>
<comment type="similarity">
    <text evidence="4">Belongs to the bacterial secretin family.</text>
</comment>
<dbReference type="Pfam" id="PF00263">
    <property type="entry name" value="Secretin"/>
    <property type="match status" value="1"/>
</dbReference>
<dbReference type="AlphaFoldDB" id="C6Y3P2"/>
<feature type="domain" description="Type II/III secretion system secretin-like" evidence="6">
    <location>
        <begin position="487"/>
        <end position="653"/>
    </location>
</feature>
<dbReference type="Gene3D" id="3.55.50.30">
    <property type="match status" value="1"/>
</dbReference>
<feature type="signal peptide" evidence="5">
    <location>
        <begin position="1"/>
        <end position="23"/>
    </location>
</feature>
<evidence type="ECO:0000256" key="2">
    <source>
        <dbReference type="ARBA" id="ARBA00022729"/>
    </source>
</evidence>
<gene>
    <name evidence="7" type="ordered locus">Phep_1103</name>
</gene>
<protein>
    <submittedName>
        <fullName evidence="7">Type II and III secretion system protein</fullName>
    </submittedName>
</protein>
<dbReference type="InterPro" id="IPR004846">
    <property type="entry name" value="T2SS/T3SS_dom"/>
</dbReference>
<dbReference type="GO" id="GO:0016020">
    <property type="term" value="C:membrane"/>
    <property type="evidence" value="ECO:0007669"/>
    <property type="project" value="UniProtKB-SubCell"/>
</dbReference>
<dbReference type="GO" id="GO:0015627">
    <property type="term" value="C:type II protein secretion system complex"/>
    <property type="evidence" value="ECO:0007669"/>
    <property type="project" value="TreeGrafter"/>
</dbReference>
<dbReference type="PANTHER" id="PTHR30332">
    <property type="entry name" value="PROBABLE GENERAL SECRETION PATHWAY PROTEIN D"/>
    <property type="match status" value="1"/>
</dbReference>
<evidence type="ECO:0000313" key="8">
    <source>
        <dbReference type="Proteomes" id="UP000000852"/>
    </source>
</evidence>
<comment type="subcellular location">
    <subcellularLocation>
        <location evidence="1">Membrane</location>
    </subcellularLocation>
</comment>
<dbReference type="InterPro" id="IPR001775">
    <property type="entry name" value="GspD/PilQ"/>
</dbReference>
<dbReference type="Proteomes" id="UP000000852">
    <property type="component" value="Chromosome"/>
</dbReference>
<dbReference type="KEGG" id="phe:Phep_1103"/>
<sequence length="655" mass="71778">MKKSIFKPLFVLLFLCVSLLAQKPVFGQQSQQERMETLEKKLVGLSAFVPGLKQKVQLGLSGASIQEFLRAVAQANQLNINVDPMLNIKVSNNFTNENALNVLLFLAKNYNLEVNVIGSIITVGPYNPPVIKAPYVPKVIALKYNAAANTLSMELSSDSLVLVARKISQLSGKNIVVPVSLNSKLVSSFFNEAPLETALEKLAFANELKLTRTSDNVYVFQALEEGEEVFINADKDTDIRKNLKPAAGAGAAKGTFNVSGKSDKNIKSGKLLNIDAINTPIIDLVKSVANETNINFFLYSELKGNISTKVNNITFDNFLTAMFNGTDYTYKVDNGVYLIGDRKLEGLRKNKVLQLQYRSVDTIMNMIPMEWKKGVDIKEFKEQNTLLLSGSAPQLAEIETYIRELDKLVPMVLIEVTLLDIRKGHTTKTGIEAGLADSVVRTRGTVLSGVDMTLGAGSINNLLGKIGSNSVFNIGKVTPNFYVKLNALEANNNIEIRQVPKLATLNGHTANLSIGTTRYYVTKTQNVFSSVNTQTVFTEQFNKVDANLAIGISPVVSGDDQVTLKIKVEISDFIGTPPANAPPPTSTSKFESIIRAHNEDMIVLGGMERSEKSDSGSGVPLLSRIPVLKWIFSSREQTKSKVVTLVFIKPTIIYQ</sequence>
<evidence type="ECO:0000313" key="7">
    <source>
        <dbReference type="EMBL" id="ACU03321.1"/>
    </source>
</evidence>
<dbReference type="RefSeq" id="WP_012781265.1">
    <property type="nucleotide sequence ID" value="NC_013061.1"/>
</dbReference>
<evidence type="ECO:0000256" key="1">
    <source>
        <dbReference type="ARBA" id="ARBA00004370"/>
    </source>
</evidence>
<proteinExistence type="inferred from homology"/>
<name>C6Y3P2_PEDHD</name>
<keyword evidence="8" id="KW-1185">Reference proteome</keyword>
<evidence type="ECO:0000256" key="4">
    <source>
        <dbReference type="RuleBase" id="RU004003"/>
    </source>
</evidence>
<reference evidence="7 8" key="1">
    <citation type="journal article" date="2009" name="Stand. Genomic Sci.">
        <title>Complete genome sequence of Pedobacter heparinus type strain (HIM 762-3).</title>
        <authorList>
            <person name="Han C."/>
            <person name="Spring S."/>
            <person name="Lapidus A."/>
            <person name="Del Rio T.G."/>
            <person name="Tice H."/>
            <person name="Copeland A."/>
            <person name="Cheng J.F."/>
            <person name="Lucas S."/>
            <person name="Chen F."/>
            <person name="Nolan M."/>
            <person name="Bruce D."/>
            <person name="Goodwin L."/>
            <person name="Pitluck S."/>
            <person name="Ivanova N."/>
            <person name="Mavromatis K."/>
            <person name="Mikhailova N."/>
            <person name="Pati A."/>
            <person name="Chen A."/>
            <person name="Palaniappan K."/>
            <person name="Land M."/>
            <person name="Hauser L."/>
            <person name="Chang Y.J."/>
            <person name="Jeffries C.C."/>
            <person name="Saunders E."/>
            <person name="Chertkov O."/>
            <person name="Brettin T."/>
            <person name="Goker M."/>
            <person name="Rohde M."/>
            <person name="Bristow J."/>
            <person name="Eisen J.A."/>
            <person name="Markowitz V."/>
            <person name="Hugenholtz P."/>
            <person name="Kyrpides N.C."/>
            <person name="Klenk H.P."/>
            <person name="Detter J.C."/>
        </authorList>
    </citation>
    <scope>NUCLEOTIDE SEQUENCE [LARGE SCALE GENOMIC DNA]</scope>
    <source>
        <strain evidence="8">ATCC 13125 / DSM 2366 / CIP 104194 / JCM 7457 / NBRC 12017 / NCIMB 9290 / NRRL B-14731 / HIM 762-3</strain>
    </source>
</reference>
<organism evidence="7 8">
    <name type="scientific">Pedobacter heparinus (strain ATCC 13125 / DSM 2366 / CIP 104194 / JCM 7457 / NBRC 12017 / NCIMB 9290 / NRRL B-14731 / HIM 762-3)</name>
    <dbReference type="NCBI Taxonomy" id="485917"/>
    <lineage>
        <taxon>Bacteria</taxon>
        <taxon>Pseudomonadati</taxon>
        <taxon>Bacteroidota</taxon>
        <taxon>Sphingobacteriia</taxon>
        <taxon>Sphingobacteriales</taxon>
        <taxon>Sphingobacteriaceae</taxon>
        <taxon>Pedobacter</taxon>
    </lineage>
</organism>
<dbReference type="eggNOG" id="COG1450">
    <property type="taxonomic scope" value="Bacteria"/>
</dbReference>